<evidence type="ECO:0000256" key="7">
    <source>
        <dbReference type="ARBA" id="ARBA00048062"/>
    </source>
</evidence>
<comment type="similarity">
    <text evidence="4">Belongs to the YigI thioesterase family.</text>
</comment>
<comment type="catalytic activity">
    <reaction evidence="3">
        <text>a long-chain fatty acyl-CoA + H2O = a long-chain fatty acid + CoA + H(+)</text>
        <dbReference type="Rhea" id="RHEA:67680"/>
        <dbReference type="ChEBI" id="CHEBI:15377"/>
        <dbReference type="ChEBI" id="CHEBI:15378"/>
        <dbReference type="ChEBI" id="CHEBI:57287"/>
        <dbReference type="ChEBI" id="CHEBI:57560"/>
        <dbReference type="ChEBI" id="CHEBI:83139"/>
    </reaction>
</comment>
<comment type="catalytic activity">
    <reaction evidence="7">
        <text>a medium-chain fatty acyl-CoA + H2O = a medium-chain fatty acid + CoA + H(+)</text>
        <dbReference type="Rhea" id="RHEA:68184"/>
        <dbReference type="ChEBI" id="CHEBI:15377"/>
        <dbReference type="ChEBI" id="CHEBI:15378"/>
        <dbReference type="ChEBI" id="CHEBI:57287"/>
        <dbReference type="ChEBI" id="CHEBI:59558"/>
        <dbReference type="ChEBI" id="CHEBI:90546"/>
    </reaction>
</comment>
<sequence>MSATPSDIGAPGAAEARLLPRDPAFAERARLEFSRQGFVALLGAELSAVSPGAVEIVLPIRPQLSRQHGYAHAGAAWAIADSAAGFAAQTLLGPSDGVLTVELKINLLAPAKGDRLIARGVVERAGRRLTVGRSDVYAETGGVETRVAIAFGAFMAMEGLADA</sequence>
<dbReference type="RefSeq" id="WP_245730868.1">
    <property type="nucleotide sequence ID" value="NZ_FNQM01000001.1"/>
</dbReference>
<dbReference type="Pfam" id="PF03061">
    <property type="entry name" value="4HBT"/>
    <property type="match status" value="1"/>
</dbReference>
<evidence type="ECO:0000256" key="3">
    <source>
        <dbReference type="ARBA" id="ARBA00036002"/>
    </source>
</evidence>
<proteinExistence type="inferred from homology"/>
<evidence type="ECO:0000313" key="10">
    <source>
        <dbReference type="Proteomes" id="UP000198703"/>
    </source>
</evidence>
<accession>A0A1H3VNK5</accession>
<protein>
    <recommendedName>
        <fullName evidence="6">Medium/long-chain acyl-CoA thioesterase YigI</fullName>
        <ecNumber evidence="5">3.1.2.20</ecNumber>
    </recommendedName>
</protein>
<name>A0A1H3VNK5_9RHOB</name>
<dbReference type="GO" id="GO:0047617">
    <property type="term" value="F:fatty acyl-CoA hydrolase activity"/>
    <property type="evidence" value="ECO:0007669"/>
    <property type="project" value="UniProtKB-EC"/>
</dbReference>
<dbReference type="SUPFAM" id="SSF54637">
    <property type="entry name" value="Thioesterase/thiol ester dehydrase-isomerase"/>
    <property type="match status" value="1"/>
</dbReference>
<dbReference type="InterPro" id="IPR029069">
    <property type="entry name" value="HotDog_dom_sf"/>
</dbReference>
<dbReference type="STRING" id="89524.SAMN05444370_101225"/>
<gene>
    <name evidence="9" type="ORF">SAMN05444370_101225</name>
</gene>
<evidence type="ECO:0000256" key="5">
    <source>
        <dbReference type="ARBA" id="ARBA00038894"/>
    </source>
</evidence>
<reference evidence="9 10" key="1">
    <citation type="submission" date="2016-10" db="EMBL/GenBank/DDBJ databases">
        <authorList>
            <person name="de Groot N.N."/>
        </authorList>
    </citation>
    <scope>NUCLEOTIDE SEQUENCE [LARGE SCALE GENOMIC DNA]</scope>
    <source>
        <strain evidence="9 10">DSM 15345</strain>
    </source>
</reference>
<dbReference type="EMBL" id="FNQM01000001">
    <property type="protein sequence ID" value="SDZ76329.1"/>
    <property type="molecule type" value="Genomic_DNA"/>
</dbReference>
<evidence type="ECO:0000256" key="6">
    <source>
        <dbReference type="ARBA" id="ARBA00040062"/>
    </source>
</evidence>
<keyword evidence="1" id="KW-0378">Hydrolase</keyword>
<dbReference type="NCBIfam" id="TIGR00369">
    <property type="entry name" value="unchar_dom_1"/>
    <property type="match status" value="1"/>
</dbReference>
<dbReference type="AlphaFoldDB" id="A0A1H3VNK5"/>
<evidence type="ECO:0000313" key="9">
    <source>
        <dbReference type="EMBL" id="SDZ76329.1"/>
    </source>
</evidence>
<organism evidence="9 10">
    <name type="scientific">Rubrimonas cliftonensis</name>
    <dbReference type="NCBI Taxonomy" id="89524"/>
    <lineage>
        <taxon>Bacteria</taxon>
        <taxon>Pseudomonadati</taxon>
        <taxon>Pseudomonadota</taxon>
        <taxon>Alphaproteobacteria</taxon>
        <taxon>Rhodobacterales</taxon>
        <taxon>Paracoccaceae</taxon>
        <taxon>Rubrimonas</taxon>
    </lineage>
</organism>
<evidence type="ECO:0000256" key="4">
    <source>
        <dbReference type="ARBA" id="ARBA00038381"/>
    </source>
</evidence>
<dbReference type="InterPro" id="IPR003736">
    <property type="entry name" value="PAAI_dom"/>
</dbReference>
<dbReference type="Gene3D" id="3.10.129.10">
    <property type="entry name" value="Hotdog Thioesterase"/>
    <property type="match status" value="1"/>
</dbReference>
<dbReference type="Proteomes" id="UP000198703">
    <property type="component" value="Unassembled WGS sequence"/>
</dbReference>
<keyword evidence="10" id="KW-1185">Reference proteome</keyword>
<dbReference type="InterPro" id="IPR006683">
    <property type="entry name" value="Thioestr_dom"/>
</dbReference>
<feature type="domain" description="Thioesterase" evidence="8">
    <location>
        <begin position="68"/>
        <end position="143"/>
    </location>
</feature>
<evidence type="ECO:0000256" key="2">
    <source>
        <dbReference type="ARBA" id="ARBA00035880"/>
    </source>
</evidence>
<evidence type="ECO:0000259" key="8">
    <source>
        <dbReference type="Pfam" id="PF03061"/>
    </source>
</evidence>
<comment type="catalytic activity">
    <reaction evidence="2">
        <text>a fatty acyl-CoA + H2O = a fatty acid + CoA + H(+)</text>
        <dbReference type="Rhea" id="RHEA:16781"/>
        <dbReference type="ChEBI" id="CHEBI:15377"/>
        <dbReference type="ChEBI" id="CHEBI:15378"/>
        <dbReference type="ChEBI" id="CHEBI:28868"/>
        <dbReference type="ChEBI" id="CHEBI:57287"/>
        <dbReference type="ChEBI" id="CHEBI:77636"/>
        <dbReference type="EC" id="3.1.2.20"/>
    </reaction>
</comment>
<dbReference type="PANTHER" id="PTHR43240:SF20">
    <property type="entry name" value="MEDIUM_LONG-CHAIN ACYL-COA THIOESTERASE YIGI"/>
    <property type="match status" value="1"/>
</dbReference>
<dbReference type="PANTHER" id="PTHR43240">
    <property type="entry name" value="1,4-DIHYDROXY-2-NAPHTHOYL-COA THIOESTERASE 1"/>
    <property type="match status" value="1"/>
</dbReference>
<dbReference type="CDD" id="cd03443">
    <property type="entry name" value="PaaI_thioesterase"/>
    <property type="match status" value="1"/>
</dbReference>
<dbReference type="EC" id="3.1.2.20" evidence="5"/>
<evidence type="ECO:0000256" key="1">
    <source>
        <dbReference type="ARBA" id="ARBA00022801"/>
    </source>
</evidence>